<evidence type="ECO:0000256" key="12">
    <source>
        <dbReference type="ARBA" id="ARBA00023257"/>
    </source>
</evidence>
<evidence type="ECO:0000256" key="13">
    <source>
        <dbReference type="ARBA" id="ARBA00023273"/>
    </source>
</evidence>
<keyword evidence="11 19" id="KW-0472">Membrane</keyword>
<dbReference type="GO" id="GO:0061355">
    <property type="term" value="P:Wnt protein secretion"/>
    <property type="evidence" value="ECO:0007669"/>
    <property type="project" value="TreeGrafter"/>
</dbReference>
<organism evidence="22">
    <name type="scientific">Daphnia magna</name>
    <dbReference type="NCBI Taxonomy" id="35525"/>
    <lineage>
        <taxon>Eukaryota</taxon>
        <taxon>Metazoa</taxon>
        <taxon>Ecdysozoa</taxon>
        <taxon>Arthropoda</taxon>
        <taxon>Crustacea</taxon>
        <taxon>Branchiopoda</taxon>
        <taxon>Diplostraca</taxon>
        <taxon>Cladocera</taxon>
        <taxon>Anomopoda</taxon>
        <taxon>Daphniidae</taxon>
        <taxon>Daphnia</taxon>
    </lineage>
</organism>
<dbReference type="Pfam" id="PF06664">
    <property type="entry name" value="WLS-like_TM"/>
    <property type="match status" value="1"/>
</dbReference>
<evidence type="ECO:0000259" key="21">
    <source>
        <dbReference type="Pfam" id="PF21883"/>
    </source>
</evidence>
<feature type="domain" description="Wntless-like transmembrane" evidence="20">
    <location>
        <begin position="227"/>
        <end position="499"/>
    </location>
</feature>
<reference evidence="22" key="1">
    <citation type="submission" date="2015-10" db="EMBL/GenBank/DDBJ databases">
        <title>EvidentialGene: Evidence-directed Construction of Complete mRNA Transcriptomes without Genomes.</title>
        <authorList>
            <person name="Gilbert D.G."/>
        </authorList>
    </citation>
    <scope>NUCLEOTIDE SEQUENCE</scope>
</reference>
<evidence type="ECO:0000256" key="3">
    <source>
        <dbReference type="ARBA" id="ARBA00004653"/>
    </source>
</evidence>
<evidence type="ECO:0000256" key="10">
    <source>
        <dbReference type="ARBA" id="ARBA00023034"/>
    </source>
</evidence>
<dbReference type="EMBL" id="GDIQ01006886">
    <property type="protein sequence ID" value="JAN87851.1"/>
    <property type="molecule type" value="Transcribed_RNA"/>
</dbReference>
<keyword evidence="7" id="KW-0879">Wnt signaling pathway</keyword>
<evidence type="ECO:0000256" key="7">
    <source>
        <dbReference type="ARBA" id="ARBA00022687"/>
    </source>
</evidence>
<accession>A0A0P5LPC0</accession>
<dbReference type="GO" id="GO:0017147">
    <property type="term" value="F:Wnt-protein binding"/>
    <property type="evidence" value="ECO:0007669"/>
    <property type="project" value="InterPro"/>
</dbReference>
<keyword evidence="12" id="KW-0770">Synapse</keyword>
<evidence type="ECO:0000256" key="11">
    <source>
        <dbReference type="ARBA" id="ARBA00023136"/>
    </source>
</evidence>
<evidence type="ECO:0000313" key="22">
    <source>
        <dbReference type="EMBL" id="JAN87850.1"/>
    </source>
</evidence>
<dbReference type="GO" id="GO:0005789">
    <property type="term" value="C:endoplasmic reticulum membrane"/>
    <property type="evidence" value="ECO:0007669"/>
    <property type="project" value="UniProtKB-SubCell"/>
</dbReference>
<dbReference type="GO" id="GO:0000139">
    <property type="term" value="C:Golgi membrane"/>
    <property type="evidence" value="ECO:0007669"/>
    <property type="project" value="UniProtKB-SubCell"/>
</dbReference>
<keyword evidence="12" id="KW-0628">Postsynaptic cell membrane</keyword>
<dbReference type="OrthoDB" id="5804250at2759"/>
<dbReference type="Pfam" id="PF21883">
    <property type="entry name" value="WLS_GOLD"/>
    <property type="match status" value="1"/>
</dbReference>
<evidence type="ECO:0000256" key="4">
    <source>
        <dbReference type="ARBA" id="ARBA00008148"/>
    </source>
</evidence>
<evidence type="ECO:0000256" key="2">
    <source>
        <dbReference type="ARBA" id="ARBA00004477"/>
    </source>
</evidence>
<dbReference type="Proteomes" id="UP001234178">
    <property type="component" value="Unassembled WGS sequence"/>
</dbReference>
<dbReference type="GO" id="GO:0042734">
    <property type="term" value="C:presynaptic membrane"/>
    <property type="evidence" value="ECO:0007669"/>
    <property type="project" value="UniProtKB-SubCell"/>
</dbReference>
<comment type="function">
    <text evidence="14">A segment polarity gene required for wingless (wg)-dependent patterning processes, acting in both wg-sending cells and wg-target cells. In non-neuronal cells wls directs wg secretion. The wls traffic loop encompasses the Golgi, the cell surface, an endocytic compartment and a retrograde route leading back to the Golgi, and involves clathrin-mediated endocytosis and the retromer complex (a conserved protein complex consisting of Vps35 and Vps26). In neuronal cells (the larval motorneuron NMJ), the wg signal moves across the synapse via the release of wls-containing exosome-like vesicles. Postsynaptic wls is required for the trafficking of fz2 through the fz2-interacting protein Grip.</text>
</comment>
<evidence type="ECO:0000313" key="24">
    <source>
        <dbReference type="Proteomes" id="UP001234178"/>
    </source>
</evidence>
<keyword evidence="10" id="KW-0333">Golgi apparatus</keyword>
<dbReference type="InterPro" id="IPR047843">
    <property type="entry name" value="WLS-like_TM"/>
</dbReference>
<dbReference type="InterPro" id="IPR009551">
    <property type="entry name" value="Wntless"/>
</dbReference>
<keyword evidence="13" id="KW-0966">Cell projection</keyword>
<feature type="transmembrane region" description="Helical" evidence="19">
    <location>
        <begin position="436"/>
        <end position="455"/>
    </location>
</feature>
<feature type="transmembrane region" description="Helical" evidence="19">
    <location>
        <begin position="475"/>
        <end position="495"/>
    </location>
</feature>
<dbReference type="AlphaFoldDB" id="A0A0P5LPC0"/>
<dbReference type="EMBL" id="GDIQ01006887">
    <property type="protein sequence ID" value="JAN87850.1"/>
    <property type="molecule type" value="Transcribed_RNA"/>
</dbReference>
<comment type="similarity">
    <text evidence="4">Belongs to the wntless family.</text>
</comment>
<proteinExistence type="inferred from homology"/>
<evidence type="ECO:0000256" key="8">
    <source>
        <dbReference type="ARBA" id="ARBA00022692"/>
    </source>
</evidence>
<evidence type="ECO:0000256" key="9">
    <source>
        <dbReference type="ARBA" id="ARBA00022989"/>
    </source>
</evidence>
<evidence type="ECO:0000313" key="23">
    <source>
        <dbReference type="EMBL" id="KAK4036101.1"/>
    </source>
</evidence>
<evidence type="ECO:0000256" key="15">
    <source>
        <dbReference type="ARBA" id="ARBA00025880"/>
    </source>
</evidence>
<dbReference type="GO" id="GO:0045211">
    <property type="term" value="C:postsynaptic membrane"/>
    <property type="evidence" value="ECO:0007669"/>
    <property type="project" value="UniProtKB-SubCell"/>
</dbReference>
<feature type="transmembrane region" description="Helical" evidence="19">
    <location>
        <begin position="306"/>
        <end position="324"/>
    </location>
</feature>
<evidence type="ECO:0000256" key="18">
    <source>
        <dbReference type="SAM" id="MobiDB-lite"/>
    </source>
</evidence>
<evidence type="ECO:0000256" key="19">
    <source>
        <dbReference type="SAM" id="Phobius"/>
    </source>
</evidence>
<dbReference type="InterPro" id="IPR053936">
    <property type="entry name" value="WLS_GOLD"/>
</dbReference>
<sequence>MSGAVVENLSNRKLIVLISFLLICLLGCFLLGGLVAPAPSNVQSVLATKCYDHGQNKSKFFYVRPSGGCDKIDDLHGPEAEERHITDKNVVFAFQLPIPRGGIELDYSRWMQNLIGILQIDVTYFKEWELMEPRVPVTIEARLGYRNKGDPDDEWKEYATSTEMRSMDCSPPERDGYLYNCSLLPLFELGALHHDYYLLNLRFPVIYENNRGLGPVADLWLVVINQNGGFTKVWLSLKTIFFPMVVGVMVWFWRRVQLLARQPTLLESMLLALGVALSTLNLPLEYLTLSFEMPFMLLLGDMKQGIFYSMLLSFWLVFAGEHLMNQDDTERKGLRGYWKQLSCVGVGCLSMFIFDMCERGIQLRNPFYSIWANEIGTQIALSFVIIAGIAAGVYFLFLSYIIYRVFRNISAKRQALPAMASARRHFYEGVIYRFKFLMLATLLCAAMTVIGFILGQVSEGKWKWDEDINLEYTSAFFTGVYGMWNVYILALLCLYSPSHKRWPSENAGQDETNEEIEFTPLPTEPSELSSLTAMIKKTATD</sequence>
<evidence type="ECO:0000256" key="14">
    <source>
        <dbReference type="ARBA" id="ARBA00025339"/>
    </source>
</evidence>
<keyword evidence="8 19" id="KW-0812">Transmembrane</keyword>
<evidence type="ECO:0000259" key="20">
    <source>
        <dbReference type="Pfam" id="PF06664"/>
    </source>
</evidence>
<dbReference type="GO" id="GO:0006886">
    <property type="term" value="P:intracellular protein transport"/>
    <property type="evidence" value="ECO:0007669"/>
    <property type="project" value="TreeGrafter"/>
</dbReference>
<comment type="subunit">
    <text evidence="15">Interacts with wg; in the Golgi. Interacts with Vps35, a component of the retromer complex; wls stability is regulated by Vps35.</text>
</comment>
<comment type="subcellular location">
    <subcellularLocation>
        <location evidence="2">Endoplasmic reticulum membrane</location>
        <topology evidence="2">Multi-pass membrane protein</topology>
    </subcellularLocation>
    <subcellularLocation>
        <location evidence="1">Endosome membrane</location>
        <topology evidence="1">Multi-pass membrane protein</topology>
    </subcellularLocation>
    <subcellularLocation>
        <location evidence="3">Golgi apparatus membrane</location>
        <topology evidence="3">Multi-pass membrane protein</topology>
    </subcellularLocation>
    <subcellularLocation>
        <location evidence="16">Postsynaptic cell membrane</location>
        <topology evidence="16">Multi-pass membrane protein</topology>
    </subcellularLocation>
    <subcellularLocation>
        <location evidence="17">Presynaptic cell membrane</location>
        <topology evidence="17">Multi-pass membrane protein</topology>
    </subcellularLocation>
</comment>
<evidence type="ECO:0000256" key="16">
    <source>
        <dbReference type="ARBA" id="ARBA00034104"/>
    </source>
</evidence>
<evidence type="ECO:0000256" key="6">
    <source>
        <dbReference type="ARBA" id="ARBA00022473"/>
    </source>
</evidence>
<keyword evidence="9 19" id="KW-1133">Transmembrane helix</keyword>
<evidence type="ECO:0000256" key="1">
    <source>
        <dbReference type="ARBA" id="ARBA00004337"/>
    </source>
</evidence>
<feature type="transmembrane region" description="Helical" evidence="19">
    <location>
        <begin position="379"/>
        <end position="403"/>
    </location>
</feature>
<protein>
    <recommendedName>
        <fullName evidence="5">Protein wntless</fullName>
    </recommendedName>
</protein>
<reference evidence="23 24" key="2">
    <citation type="journal article" date="2023" name="Nucleic Acids Res.">
        <title>The hologenome of Daphnia magna reveals possible DNA methylation and microbiome-mediated evolution of the host genome.</title>
        <authorList>
            <person name="Chaturvedi A."/>
            <person name="Li X."/>
            <person name="Dhandapani V."/>
            <person name="Marshall H."/>
            <person name="Kissane S."/>
            <person name="Cuenca-Cambronero M."/>
            <person name="Asole G."/>
            <person name="Calvet F."/>
            <person name="Ruiz-Romero M."/>
            <person name="Marangio P."/>
            <person name="Guigo R."/>
            <person name="Rago D."/>
            <person name="Mirbahai L."/>
            <person name="Eastwood N."/>
            <person name="Colbourne J.K."/>
            <person name="Zhou J."/>
            <person name="Mallon E."/>
            <person name="Orsini L."/>
        </authorList>
    </citation>
    <scope>NUCLEOTIDE SEQUENCE [LARGE SCALE GENOMIC DNA]</scope>
    <source>
        <strain evidence="23">LRV0_1</strain>
    </source>
</reference>
<feature type="domain" description="Wntless GOLD" evidence="21">
    <location>
        <begin position="48"/>
        <end position="226"/>
    </location>
</feature>
<gene>
    <name evidence="23" type="ORF">OUZ56_028171</name>
</gene>
<keyword evidence="6" id="KW-0217">Developmental protein</keyword>
<feature type="transmembrane region" description="Helical" evidence="19">
    <location>
        <begin position="233"/>
        <end position="253"/>
    </location>
</feature>
<evidence type="ECO:0000256" key="5">
    <source>
        <dbReference type="ARBA" id="ARBA00015887"/>
    </source>
</evidence>
<keyword evidence="24" id="KW-1185">Reference proteome</keyword>
<dbReference type="EMBL" id="JAOYFB010000040">
    <property type="protein sequence ID" value="KAK4036101.1"/>
    <property type="molecule type" value="Genomic_DNA"/>
</dbReference>
<evidence type="ECO:0000256" key="17">
    <source>
        <dbReference type="ARBA" id="ARBA00034107"/>
    </source>
</evidence>
<name>A0A0P5LPC0_9CRUS</name>
<feature type="transmembrane region" description="Helical" evidence="19">
    <location>
        <begin position="265"/>
        <end position="286"/>
    </location>
</feature>
<dbReference type="GO" id="GO:0010008">
    <property type="term" value="C:endosome membrane"/>
    <property type="evidence" value="ECO:0007669"/>
    <property type="project" value="UniProtKB-SubCell"/>
</dbReference>
<feature type="region of interest" description="Disordered" evidence="18">
    <location>
        <begin position="504"/>
        <end position="541"/>
    </location>
</feature>
<dbReference type="GO" id="GO:0016055">
    <property type="term" value="P:Wnt signaling pathway"/>
    <property type="evidence" value="ECO:0007669"/>
    <property type="project" value="UniProtKB-KW"/>
</dbReference>
<dbReference type="PANTHER" id="PTHR13449:SF2">
    <property type="entry name" value="PROTEIN WNTLESS HOMOLOG"/>
    <property type="match status" value="1"/>
</dbReference>
<dbReference type="PANTHER" id="PTHR13449">
    <property type="entry name" value="INTEGRAL MEMBRANE PROTEIN GPR177"/>
    <property type="match status" value="1"/>
</dbReference>